<dbReference type="InterPro" id="IPR039425">
    <property type="entry name" value="RNA_pol_sigma-70-like"/>
</dbReference>
<dbReference type="AlphaFoldDB" id="A0A8A4TI38"/>
<dbReference type="SUPFAM" id="SSF88659">
    <property type="entry name" value="Sigma3 and sigma4 domains of RNA polymerase sigma factors"/>
    <property type="match status" value="1"/>
</dbReference>
<dbReference type="GO" id="GO:0006352">
    <property type="term" value="P:DNA-templated transcription initiation"/>
    <property type="evidence" value="ECO:0007669"/>
    <property type="project" value="InterPro"/>
</dbReference>
<evidence type="ECO:0000256" key="4">
    <source>
        <dbReference type="ARBA" id="ARBA00023163"/>
    </source>
</evidence>
<keyword evidence="3" id="KW-0731">Sigma factor</keyword>
<dbReference type="PANTHER" id="PTHR43133">
    <property type="entry name" value="RNA POLYMERASE ECF-TYPE SIGMA FACTO"/>
    <property type="match status" value="1"/>
</dbReference>
<dbReference type="EMBL" id="CP071793">
    <property type="protein sequence ID" value="QTD48854.1"/>
    <property type="molecule type" value="Genomic_DNA"/>
</dbReference>
<keyword evidence="2" id="KW-0805">Transcription regulation</keyword>
<dbReference type="GO" id="GO:0016987">
    <property type="term" value="F:sigma factor activity"/>
    <property type="evidence" value="ECO:0007669"/>
    <property type="project" value="UniProtKB-KW"/>
</dbReference>
<dbReference type="Pfam" id="PF07638">
    <property type="entry name" value="Sigma70_ECF"/>
    <property type="match status" value="1"/>
</dbReference>
<evidence type="ECO:0000313" key="6">
    <source>
        <dbReference type="EMBL" id="QTD48854.1"/>
    </source>
</evidence>
<evidence type="ECO:0000256" key="1">
    <source>
        <dbReference type="ARBA" id="ARBA00010641"/>
    </source>
</evidence>
<dbReference type="PANTHER" id="PTHR43133:SF39">
    <property type="entry name" value="SIMILAR TO RNA POLYMERASE SIGMA-E FACTOR"/>
    <property type="match status" value="1"/>
</dbReference>
<dbReference type="NCBIfam" id="TIGR02999">
    <property type="entry name" value="Sig-70_X6"/>
    <property type="match status" value="1"/>
</dbReference>
<dbReference type="Gene3D" id="1.10.1740.10">
    <property type="match status" value="1"/>
</dbReference>
<dbReference type="RefSeq" id="WP_237378504.1">
    <property type="nucleotide sequence ID" value="NZ_CP071793.1"/>
</dbReference>
<organism evidence="6 7">
    <name type="scientific">Sulfidibacter corallicola</name>
    <dbReference type="NCBI Taxonomy" id="2818388"/>
    <lineage>
        <taxon>Bacteria</taxon>
        <taxon>Pseudomonadati</taxon>
        <taxon>Acidobacteriota</taxon>
        <taxon>Holophagae</taxon>
        <taxon>Acanthopleuribacterales</taxon>
        <taxon>Acanthopleuribacteraceae</taxon>
        <taxon>Sulfidibacter</taxon>
    </lineage>
</organism>
<dbReference type="InterPro" id="IPR053812">
    <property type="entry name" value="HTH_Sigma70_ECF-like"/>
</dbReference>
<evidence type="ECO:0000256" key="2">
    <source>
        <dbReference type="ARBA" id="ARBA00023015"/>
    </source>
</evidence>
<name>A0A8A4TI38_SULCO</name>
<feature type="domain" description="RNA polymerase sigma-70 ECF-like HTH" evidence="5">
    <location>
        <begin position="12"/>
        <end position="188"/>
    </location>
</feature>
<dbReference type="InterPro" id="IPR014284">
    <property type="entry name" value="RNA_pol_sigma-70_dom"/>
</dbReference>
<protein>
    <submittedName>
        <fullName evidence="6">Sigma-70 family RNA polymerase sigma factor</fullName>
    </submittedName>
</protein>
<evidence type="ECO:0000256" key="3">
    <source>
        <dbReference type="ARBA" id="ARBA00023082"/>
    </source>
</evidence>
<gene>
    <name evidence="6" type="ORF">J3U87_25000</name>
</gene>
<accession>A0A8A4TI38</accession>
<dbReference type="NCBIfam" id="TIGR02937">
    <property type="entry name" value="sigma70-ECF"/>
    <property type="match status" value="1"/>
</dbReference>
<keyword evidence="4" id="KW-0804">Transcription</keyword>
<dbReference type="InterPro" id="IPR011517">
    <property type="entry name" value="RNA_pol_sigma70_ECF-like"/>
</dbReference>
<dbReference type="KEGG" id="scor:J3U87_25000"/>
<proteinExistence type="inferred from homology"/>
<keyword evidence="7" id="KW-1185">Reference proteome</keyword>
<dbReference type="InterPro" id="IPR013324">
    <property type="entry name" value="RNA_pol_sigma_r3/r4-like"/>
</dbReference>
<evidence type="ECO:0000313" key="7">
    <source>
        <dbReference type="Proteomes" id="UP000663929"/>
    </source>
</evidence>
<comment type="similarity">
    <text evidence="1">Belongs to the sigma-70 factor family. ECF subfamily.</text>
</comment>
<dbReference type="Gene3D" id="1.10.10.10">
    <property type="entry name" value="Winged helix-like DNA-binding domain superfamily/Winged helix DNA-binding domain"/>
    <property type="match status" value="1"/>
</dbReference>
<sequence>MSEPTPPDASPDVTILLQAWQDGDKDALDQLVPVIYKELHRISTSFLRRERVGHTLQATALVNEAYLKLVGQNKSTWQSRAHFLSVAAQIMRRILINHWKERNALKRGGDVINITLDEALAGFEQGKFDPLTLNEALEKLAERDPRKSRLVELKFFGGLKEEELAEVLEVSVGTVRRDWKLARVWLYRFLGTEDDVSS</sequence>
<reference evidence="6" key="1">
    <citation type="submission" date="2021-03" db="EMBL/GenBank/DDBJ databases">
        <title>Acanthopleuribacteraceae sp. M133.</title>
        <authorList>
            <person name="Wang G."/>
        </authorList>
    </citation>
    <scope>NUCLEOTIDE SEQUENCE</scope>
    <source>
        <strain evidence="6">M133</strain>
    </source>
</reference>
<dbReference type="InterPro" id="IPR036388">
    <property type="entry name" value="WH-like_DNA-bd_sf"/>
</dbReference>
<dbReference type="InterPro" id="IPR013325">
    <property type="entry name" value="RNA_pol_sigma_r2"/>
</dbReference>
<evidence type="ECO:0000259" key="5">
    <source>
        <dbReference type="Pfam" id="PF07638"/>
    </source>
</evidence>
<dbReference type="SUPFAM" id="SSF88946">
    <property type="entry name" value="Sigma2 domain of RNA polymerase sigma factors"/>
    <property type="match status" value="1"/>
</dbReference>
<dbReference type="Proteomes" id="UP000663929">
    <property type="component" value="Chromosome"/>
</dbReference>